<feature type="transmembrane region" description="Helical" evidence="3">
    <location>
        <begin position="206"/>
        <end position="229"/>
    </location>
</feature>
<keyword evidence="3" id="KW-0812">Transmembrane</keyword>
<dbReference type="Pfam" id="PF13205">
    <property type="entry name" value="Big_5"/>
    <property type="match status" value="1"/>
</dbReference>
<keyword evidence="3" id="KW-0472">Membrane</keyword>
<evidence type="ECO:0000256" key="3">
    <source>
        <dbReference type="SAM" id="Phobius"/>
    </source>
</evidence>
<feature type="domain" description="SbsA Ig-like" evidence="4">
    <location>
        <begin position="62"/>
        <end position="185"/>
    </location>
</feature>
<feature type="compositionally biased region" description="Low complexity" evidence="2">
    <location>
        <begin position="428"/>
        <end position="440"/>
    </location>
</feature>
<proteinExistence type="predicted"/>
<comment type="caution">
    <text evidence="5">The sequence shown here is derived from an EMBL/GenBank/DDBJ whole genome shotgun (WGS) entry which is preliminary data.</text>
</comment>
<reference evidence="5" key="1">
    <citation type="submission" date="2021-02" db="EMBL/GenBank/DDBJ databases">
        <authorList>
            <person name="Dougan E. K."/>
            <person name="Rhodes N."/>
            <person name="Thang M."/>
            <person name="Chan C."/>
        </authorList>
    </citation>
    <scope>NUCLEOTIDE SEQUENCE</scope>
</reference>
<feature type="region of interest" description="Disordered" evidence="2">
    <location>
        <begin position="366"/>
        <end position="459"/>
    </location>
</feature>
<feature type="compositionally biased region" description="Polar residues" evidence="2">
    <location>
        <begin position="297"/>
        <end position="319"/>
    </location>
</feature>
<feature type="compositionally biased region" description="Pro residues" evidence="2">
    <location>
        <begin position="449"/>
        <end position="459"/>
    </location>
</feature>
<dbReference type="Proteomes" id="UP000626109">
    <property type="component" value="Unassembled WGS sequence"/>
</dbReference>
<name>A0A813II62_POLGL</name>
<keyword evidence="3" id="KW-1133">Transmembrane helix</keyword>
<evidence type="ECO:0000259" key="4">
    <source>
        <dbReference type="Pfam" id="PF13205"/>
    </source>
</evidence>
<keyword evidence="1" id="KW-0732">Signal</keyword>
<dbReference type="InterPro" id="IPR032812">
    <property type="entry name" value="SbsA_Ig"/>
</dbReference>
<dbReference type="EMBL" id="CAJNNW010008226">
    <property type="protein sequence ID" value="CAE8649841.1"/>
    <property type="molecule type" value="Genomic_DNA"/>
</dbReference>
<sequence>MDYNSMTIDGPTLQIDTSGILNDRLRDFDLVITDTALRGKEFMPFNGMKMGDPNQLTISLKDTMDPVVEDFRPLNSARSVALDVEVSFQFNEKVSYNSGDESIARTITLLKLGGDAADRSADIKVADISMDSELVTLDGKLMTVKLEGLLEHSKEYSLSLPFAVMVDSYGNEFQGLPSGVYAFQTIEAETVGILDTTATDSFNFKVLLVAGVGGGIIGVFLLVAMVVMCKLRCMRQRAKIRADQIAARKLGQKDPMDPQGDEDFQDDDVINDVGLEWTTCGSLSGLDSPHSPKSFASPRSQFNLPSPNGSMETTSSSNWFRREGKPKIQVTLKDEDPRVAIRMEMRKTGSVASLIDSANTSAHMMKTMNPQADDKRLRRAGSGSMSPKGSVRVPSEGRTAKMHGVKEFLKANSEVNGGRRHSSGEVKQGWPSSPQGPGSPKVAGSSPTSPKPQAPPRLA</sequence>
<evidence type="ECO:0000256" key="2">
    <source>
        <dbReference type="SAM" id="MobiDB-lite"/>
    </source>
</evidence>
<organism evidence="5 6">
    <name type="scientific">Polarella glacialis</name>
    <name type="common">Dinoflagellate</name>
    <dbReference type="NCBI Taxonomy" id="89957"/>
    <lineage>
        <taxon>Eukaryota</taxon>
        <taxon>Sar</taxon>
        <taxon>Alveolata</taxon>
        <taxon>Dinophyceae</taxon>
        <taxon>Suessiales</taxon>
        <taxon>Suessiaceae</taxon>
        <taxon>Polarella</taxon>
    </lineage>
</organism>
<accession>A0A813II62</accession>
<dbReference type="AlphaFoldDB" id="A0A813II62"/>
<evidence type="ECO:0000313" key="5">
    <source>
        <dbReference type="EMBL" id="CAE8649841.1"/>
    </source>
</evidence>
<evidence type="ECO:0000313" key="6">
    <source>
        <dbReference type="Proteomes" id="UP000626109"/>
    </source>
</evidence>
<feature type="region of interest" description="Disordered" evidence="2">
    <location>
        <begin position="285"/>
        <end position="322"/>
    </location>
</feature>
<protein>
    <recommendedName>
        <fullName evidence="4">SbsA Ig-like domain-containing protein</fullName>
    </recommendedName>
</protein>
<gene>
    <name evidence="5" type="ORF">PGLA2088_LOCUS7784</name>
</gene>
<evidence type="ECO:0000256" key="1">
    <source>
        <dbReference type="ARBA" id="ARBA00022729"/>
    </source>
</evidence>